<proteinExistence type="predicted"/>
<evidence type="ECO:0000313" key="3">
    <source>
        <dbReference type="Proteomes" id="UP000059680"/>
    </source>
</evidence>
<feature type="non-terminal residue" evidence="2">
    <location>
        <position position="84"/>
    </location>
</feature>
<name>A0A0P0XID6_ORYSJ</name>
<evidence type="ECO:0000256" key="1">
    <source>
        <dbReference type="SAM" id="MobiDB-lite"/>
    </source>
</evidence>
<dbReference type="PaxDb" id="39947-A0A0P0XID6"/>
<protein>
    <submittedName>
        <fullName evidence="2">Os08g0562866 protein</fullName>
    </submittedName>
</protein>
<organism evidence="2 3">
    <name type="scientific">Oryza sativa subsp. japonica</name>
    <name type="common">Rice</name>
    <dbReference type="NCBI Taxonomy" id="39947"/>
    <lineage>
        <taxon>Eukaryota</taxon>
        <taxon>Viridiplantae</taxon>
        <taxon>Streptophyta</taxon>
        <taxon>Embryophyta</taxon>
        <taxon>Tracheophyta</taxon>
        <taxon>Spermatophyta</taxon>
        <taxon>Magnoliopsida</taxon>
        <taxon>Liliopsida</taxon>
        <taxon>Poales</taxon>
        <taxon>Poaceae</taxon>
        <taxon>BOP clade</taxon>
        <taxon>Oryzoideae</taxon>
        <taxon>Oryzeae</taxon>
        <taxon>Oryzinae</taxon>
        <taxon>Oryza</taxon>
        <taxon>Oryza sativa</taxon>
    </lineage>
</organism>
<accession>A0A0P0XID6</accession>
<reference evidence="2 3" key="3">
    <citation type="journal article" date="2013" name="Rice">
        <title>Improvement of the Oryza sativa Nipponbare reference genome using next generation sequence and optical map data.</title>
        <authorList>
            <person name="Kawahara Y."/>
            <person name="de la Bastide M."/>
            <person name="Hamilton J.P."/>
            <person name="Kanamori H."/>
            <person name="McCombie W.R."/>
            <person name="Ouyang S."/>
            <person name="Schwartz D.C."/>
            <person name="Tanaka T."/>
            <person name="Wu J."/>
            <person name="Zhou S."/>
            <person name="Childs K.L."/>
            <person name="Davidson R.M."/>
            <person name="Lin H."/>
            <person name="Quesada-Ocampo L."/>
            <person name="Vaillancourt B."/>
            <person name="Sakai H."/>
            <person name="Lee S.S."/>
            <person name="Kim J."/>
            <person name="Numa H."/>
            <person name="Itoh T."/>
            <person name="Buell C.R."/>
            <person name="Matsumoto T."/>
        </authorList>
    </citation>
    <scope>NUCLEOTIDE SEQUENCE [LARGE SCALE GENOMIC DNA]</scope>
    <source>
        <strain evidence="3">cv. Nipponbare</strain>
    </source>
</reference>
<evidence type="ECO:0000313" key="2">
    <source>
        <dbReference type="EMBL" id="BAT06724.1"/>
    </source>
</evidence>
<gene>
    <name evidence="2" type="ordered locus">Os08g0562866</name>
    <name evidence="2" type="ORF">OSNPB_080562866</name>
</gene>
<dbReference type="EMBL" id="AP014964">
    <property type="protein sequence ID" value="BAT06724.1"/>
    <property type="molecule type" value="Genomic_DNA"/>
</dbReference>
<feature type="compositionally biased region" description="Basic residues" evidence="1">
    <location>
        <begin position="1"/>
        <end position="14"/>
    </location>
</feature>
<reference evidence="2 3" key="2">
    <citation type="journal article" date="2013" name="Plant Cell Physiol.">
        <title>Rice Annotation Project Database (RAP-DB): an integrative and interactive database for rice genomics.</title>
        <authorList>
            <person name="Sakai H."/>
            <person name="Lee S.S."/>
            <person name="Tanaka T."/>
            <person name="Numa H."/>
            <person name="Kim J."/>
            <person name="Kawahara Y."/>
            <person name="Wakimoto H."/>
            <person name="Yang C.C."/>
            <person name="Iwamoto M."/>
            <person name="Abe T."/>
            <person name="Yamada Y."/>
            <person name="Muto A."/>
            <person name="Inokuchi H."/>
            <person name="Ikemura T."/>
            <person name="Matsumoto T."/>
            <person name="Sasaki T."/>
            <person name="Itoh T."/>
        </authorList>
    </citation>
    <scope>NUCLEOTIDE SEQUENCE [LARGE SCALE GENOMIC DNA]</scope>
    <source>
        <strain evidence="3">cv. Nipponbare</strain>
    </source>
</reference>
<reference evidence="3" key="1">
    <citation type="journal article" date="2005" name="Nature">
        <title>The map-based sequence of the rice genome.</title>
        <authorList>
            <consortium name="International rice genome sequencing project (IRGSP)"/>
            <person name="Matsumoto T."/>
            <person name="Wu J."/>
            <person name="Kanamori H."/>
            <person name="Katayose Y."/>
            <person name="Fujisawa M."/>
            <person name="Namiki N."/>
            <person name="Mizuno H."/>
            <person name="Yamamoto K."/>
            <person name="Antonio B.A."/>
            <person name="Baba T."/>
            <person name="Sakata K."/>
            <person name="Nagamura Y."/>
            <person name="Aoki H."/>
            <person name="Arikawa K."/>
            <person name="Arita K."/>
            <person name="Bito T."/>
            <person name="Chiden Y."/>
            <person name="Fujitsuka N."/>
            <person name="Fukunaka R."/>
            <person name="Hamada M."/>
            <person name="Harada C."/>
            <person name="Hayashi A."/>
            <person name="Hijishita S."/>
            <person name="Honda M."/>
            <person name="Hosokawa S."/>
            <person name="Ichikawa Y."/>
            <person name="Idonuma A."/>
            <person name="Iijima M."/>
            <person name="Ikeda M."/>
            <person name="Ikeno M."/>
            <person name="Ito K."/>
            <person name="Ito S."/>
            <person name="Ito T."/>
            <person name="Ito Y."/>
            <person name="Ito Y."/>
            <person name="Iwabuchi A."/>
            <person name="Kamiya K."/>
            <person name="Karasawa W."/>
            <person name="Kurita K."/>
            <person name="Katagiri S."/>
            <person name="Kikuta A."/>
            <person name="Kobayashi H."/>
            <person name="Kobayashi N."/>
            <person name="Machita K."/>
            <person name="Maehara T."/>
            <person name="Masukawa M."/>
            <person name="Mizubayashi T."/>
            <person name="Mukai Y."/>
            <person name="Nagasaki H."/>
            <person name="Nagata Y."/>
            <person name="Naito S."/>
            <person name="Nakashima M."/>
            <person name="Nakama Y."/>
            <person name="Nakamichi Y."/>
            <person name="Nakamura M."/>
            <person name="Meguro A."/>
            <person name="Negishi M."/>
            <person name="Ohta I."/>
            <person name="Ohta T."/>
            <person name="Okamoto M."/>
            <person name="Ono N."/>
            <person name="Saji S."/>
            <person name="Sakaguchi M."/>
            <person name="Sakai K."/>
            <person name="Shibata M."/>
            <person name="Shimokawa T."/>
            <person name="Song J."/>
            <person name="Takazaki Y."/>
            <person name="Terasawa K."/>
            <person name="Tsugane M."/>
            <person name="Tsuji K."/>
            <person name="Ueda S."/>
            <person name="Waki K."/>
            <person name="Yamagata H."/>
            <person name="Yamamoto M."/>
            <person name="Yamamoto S."/>
            <person name="Yamane H."/>
            <person name="Yoshiki S."/>
            <person name="Yoshihara R."/>
            <person name="Yukawa K."/>
            <person name="Zhong H."/>
            <person name="Yano M."/>
            <person name="Yuan Q."/>
            <person name="Ouyang S."/>
            <person name="Liu J."/>
            <person name="Jones K.M."/>
            <person name="Gansberger K."/>
            <person name="Moffat K."/>
            <person name="Hill J."/>
            <person name="Bera J."/>
            <person name="Fadrosh D."/>
            <person name="Jin S."/>
            <person name="Johri S."/>
            <person name="Kim M."/>
            <person name="Overton L."/>
            <person name="Reardon M."/>
            <person name="Tsitrin T."/>
            <person name="Vuong H."/>
            <person name="Weaver B."/>
            <person name="Ciecko A."/>
            <person name="Tallon L."/>
            <person name="Jackson J."/>
            <person name="Pai G."/>
            <person name="Aken S.V."/>
            <person name="Utterback T."/>
            <person name="Reidmuller S."/>
            <person name="Feldblyum T."/>
            <person name="Hsiao J."/>
            <person name="Zismann V."/>
            <person name="Iobst S."/>
            <person name="de Vazeille A.R."/>
            <person name="Buell C.R."/>
            <person name="Ying K."/>
            <person name="Li Y."/>
            <person name="Lu T."/>
            <person name="Huang Y."/>
            <person name="Zhao Q."/>
            <person name="Feng Q."/>
            <person name="Zhang L."/>
            <person name="Zhu J."/>
            <person name="Weng Q."/>
            <person name="Mu J."/>
            <person name="Lu Y."/>
            <person name="Fan D."/>
            <person name="Liu Y."/>
            <person name="Guan J."/>
            <person name="Zhang Y."/>
            <person name="Yu S."/>
            <person name="Liu X."/>
            <person name="Zhang Y."/>
            <person name="Hong G."/>
            <person name="Han B."/>
            <person name="Choisne N."/>
            <person name="Demange N."/>
            <person name="Orjeda G."/>
            <person name="Samain S."/>
            <person name="Cattolico L."/>
            <person name="Pelletier E."/>
            <person name="Couloux A."/>
            <person name="Segurens B."/>
            <person name="Wincker P."/>
            <person name="D'Hont A."/>
            <person name="Scarpelli C."/>
            <person name="Weissenbach J."/>
            <person name="Salanoubat M."/>
            <person name="Quetier F."/>
            <person name="Yu Y."/>
            <person name="Kim H.R."/>
            <person name="Rambo T."/>
            <person name="Currie J."/>
            <person name="Collura K."/>
            <person name="Luo M."/>
            <person name="Yang T."/>
            <person name="Ammiraju J.S.S."/>
            <person name="Engler F."/>
            <person name="Soderlund C."/>
            <person name="Wing R.A."/>
            <person name="Palmer L.E."/>
            <person name="de la Bastide M."/>
            <person name="Spiegel L."/>
            <person name="Nascimento L."/>
            <person name="Zutavern T."/>
            <person name="O'Shaughnessy A."/>
            <person name="Dike S."/>
            <person name="Dedhia N."/>
            <person name="Preston R."/>
            <person name="Balija V."/>
            <person name="McCombie W.R."/>
            <person name="Chow T."/>
            <person name="Chen H."/>
            <person name="Chung M."/>
            <person name="Chen C."/>
            <person name="Shaw J."/>
            <person name="Wu H."/>
            <person name="Hsiao K."/>
            <person name="Chao Y."/>
            <person name="Chu M."/>
            <person name="Cheng C."/>
            <person name="Hour A."/>
            <person name="Lee P."/>
            <person name="Lin S."/>
            <person name="Lin Y."/>
            <person name="Liou J."/>
            <person name="Liu S."/>
            <person name="Hsing Y."/>
            <person name="Raghuvanshi S."/>
            <person name="Mohanty A."/>
            <person name="Bharti A.K."/>
            <person name="Gaur A."/>
            <person name="Gupta V."/>
            <person name="Kumar D."/>
            <person name="Ravi V."/>
            <person name="Vij S."/>
            <person name="Kapur A."/>
            <person name="Khurana P."/>
            <person name="Khurana P."/>
            <person name="Khurana J.P."/>
            <person name="Tyagi A.K."/>
            <person name="Gaikwad K."/>
            <person name="Singh A."/>
            <person name="Dalal V."/>
            <person name="Srivastava S."/>
            <person name="Dixit A."/>
            <person name="Pal A.K."/>
            <person name="Ghazi I.A."/>
            <person name="Yadav M."/>
            <person name="Pandit A."/>
            <person name="Bhargava A."/>
            <person name="Sureshbabu K."/>
            <person name="Batra K."/>
            <person name="Sharma T.R."/>
            <person name="Mohapatra T."/>
            <person name="Singh N.K."/>
            <person name="Messing J."/>
            <person name="Nelson A.B."/>
            <person name="Fuks G."/>
            <person name="Kavchok S."/>
            <person name="Keizer G."/>
            <person name="Linton E."/>
            <person name="Llaca V."/>
            <person name="Song R."/>
            <person name="Tanyolac B."/>
            <person name="Young S."/>
            <person name="Ho-Il K."/>
            <person name="Hahn J.H."/>
            <person name="Sangsakoo G."/>
            <person name="Vanavichit A."/>
            <person name="de Mattos Luiz.A.T."/>
            <person name="Zimmer P.D."/>
            <person name="Malone G."/>
            <person name="Dellagostin O."/>
            <person name="de Oliveira A.C."/>
            <person name="Bevan M."/>
            <person name="Bancroft I."/>
            <person name="Minx P."/>
            <person name="Cordum H."/>
            <person name="Wilson R."/>
            <person name="Cheng Z."/>
            <person name="Jin W."/>
            <person name="Jiang J."/>
            <person name="Leong S.A."/>
            <person name="Iwama H."/>
            <person name="Gojobori T."/>
            <person name="Itoh T."/>
            <person name="Niimura Y."/>
            <person name="Fujii Y."/>
            <person name="Habara T."/>
            <person name="Sakai H."/>
            <person name="Sato Y."/>
            <person name="Wilson G."/>
            <person name="Kumar K."/>
            <person name="McCouch S."/>
            <person name="Juretic N."/>
            <person name="Hoen D."/>
            <person name="Wright S."/>
            <person name="Bruskiewich R."/>
            <person name="Bureau T."/>
            <person name="Miyao A."/>
            <person name="Hirochika H."/>
            <person name="Nishikawa T."/>
            <person name="Kadowaki K."/>
            <person name="Sugiura M."/>
            <person name="Burr B."/>
            <person name="Sasaki T."/>
        </authorList>
    </citation>
    <scope>NUCLEOTIDE SEQUENCE [LARGE SCALE GENOMIC DNA]</scope>
    <source>
        <strain evidence="3">cv. Nipponbare</strain>
    </source>
</reference>
<dbReference type="Gramene" id="Os08t0562866-00">
    <property type="protein sequence ID" value="Os08t0562866-00"/>
    <property type="gene ID" value="Os08g0562866"/>
</dbReference>
<keyword evidence="3" id="KW-1185">Reference proteome</keyword>
<dbReference type="AlphaFoldDB" id="A0A0P0XID6"/>
<feature type="compositionally biased region" description="Low complexity" evidence="1">
    <location>
        <begin position="16"/>
        <end position="44"/>
    </location>
</feature>
<feature type="compositionally biased region" description="Low complexity" evidence="1">
    <location>
        <begin position="55"/>
        <end position="66"/>
    </location>
</feature>
<dbReference type="Proteomes" id="UP000059680">
    <property type="component" value="Chromosome 8"/>
</dbReference>
<sequence length="84" mass="9320">MPEHARRRPGRLHGGRSIPSSSSRPPRSMPHAAVVRAASSLASRTPARARRHRWPSCSSPSSPPASGQLPWRRWRLSSPLWLAL</sequence>
<dbReference type="InParanoid" id="A0A0P0XID6"/>
<feature type="region of interest" description="Disordered" evidence="1">
    <location>
        <begin position="1"/>
        <end position="70"/>
    </location>
</feature>